<proteinExistence type="predicted"/>
<keyword evidence="2" id="KW-1185">Reference proteome</keyword>
<evidence type="ECO:0000313" key="1">
    <source>
        <dbReference type="EMBL" id="QVT79930.1"/>
    </source>
</evidence>
<evidence type="ECO:0000313" key="2">
    <source>
        <dbReference type="Proteomes" id="UP000679307"/>
    </source>
</evidence>
<protein>
    <recommendedName>
        <fullName evidence="3">ParB/Sulfiredoxin domain-containing protein</fullName>
    </recommendedName>
</protein>
<dbReference type="EMBL" id="CP075371">
    <property type="protein sequence ID" value="QVT79930.1"/>
    <property type="molecule type" value="Genomic_DNA"/>
</dbReference>
<accession>A0ABX8EJ42</accession>
<reference evidence="1 2" key="1">
    <citation type="submission" date="2021-05" db="EMBL/GenBank/DDBJ databases">
        <title>Complete genome of Nocardioides aquaticus KCTC 9944T isolated from meromictic and hypersaline Ekho Lake, Antarctica.</title>
        <authorList>
            <person name="Hwang K."/>
            <person name="Kim K.M."/>
            <person name="Choe H."/>
        </authorList>
    </citation>
    <scope>NUCLEOTIDE SEQUENCE [LARGE SCALE GENOMIC DNA]</scope>
    <source>
        <strain evidence="1 2">KCTC 9944</strain>
    </source>
</reference>
<gene>
    <name evidence="1" type="ORF">ENKNEFLB_02320</name>
</gene>
<evidence type="ECO:0008006" key="3">
    <source>
        <dbReference type="Google" id="ProtNLM"/>
    </source>
</evidence>
<organism evidence="1 2">
    <name type="scientific">Nocardioides aquaticus</name>
    <dbReference type="NCBI Taxonomy" id="160826"/>
    <lineage>
        <taxon>Bacteria</taxon>
        <taxon>Bacillati</taxon>
        <taxon>Actinomycetota</taxon>
        <taxon>Actinomycetes</taxon>
        <taxon>Propionibacteriales</taxon>
        <taxon>Nocardioidaceae</taxon>
        <taxon>Nocardioides</taxon>
    </lineage>
</organism>
<dbReference type="Proteomes" id="UP000679307">
    <property type="component" value="Chromosome"/>
</dbReference>
<sequence length="63" mass="6973">MVAEHARRIEVADLSHPVILNSDGGLMDGGHRIARAWLDGRTDVDAVRFEVDPPPDWSVPDIK</sequence>
<name>A0ABX8EJ42_9ACTN</name>